<dbReference type="OrthoDB" id="9809908at2"/>
<dbReference type="PANTHER" id="PTHR34220:SF7">
    <property type="entry name" value="SENSOR HISTIDINE KINASE YPDA"/>
    <property type="match status" value="1"/>
</dbReference>
<keyword evidence="2" id="KW-0472">Membrane</keyword>
<evidence type="ECO:0000313" key="5">
    <source>
        <dbReference type="Proteomes" id="UP000198379"/>
    </source>
</evidence>
<sequence length="375" mass="42766">MKAMKRILFQVLFWTIVWVIMALGHKDIPNFIAQNSVIYVLQIALISIITLSLAPTFLNRKKKTPFIIIGLGIIILCAFLSYQFSADGPFKNRPDRPSKNIQDQRPPNHLEGLPPGPPPQDGRRKPPPNPQKNLTQFGKALNSPFLINFLLLCITFILTTVIEVFLFAKRKEAALILSKTETLETELKLLKSQINPHFLFNALNNIYSLSAIDTQKTQESISYLSNMLRYVLYECERPFVPLQKEVDYINDYIKLFSLKSSKTYPIKTQFTMDDPNIEIAPMLLIPFVENAFKHSNIESIQNTFIKIYINATQDTITFKVENTIANVHTEKDTVGGIGLENVKKRLAIVYPEKHTLTVLEGIDVFQVQLKIKTNA</sequence>
<name>A0A238YTG2_9FLAO</name>
<feature type="transmembrane region" description="Helical" evidence="2">
    <location>
        <begin position="65"/>
        <end position="84"/>
    </location>
</feature>
<dbReference type="AlphaFoldDB" id="A0A238YTG2"/>
<evidence type="ECO:0000259" key="3">
    <source>
        <dbReference type="Pfam" id="PF06580"/>
    </source>
</evidence>
<keyword evidence="4" id="KW-0418">Kinase</keyword>
<dbReference type="Pfam" id="PF06580">
    <property type="entry name" value="His_kinase"/>
    <property type="match status" value="1"/>
</dbReference>
<feature type="domain" description="Signal transduction histidine kinase internal region" evidence="3">
    <location>
        <begin position="185"/>
        <end position="260"/>
    </location>
</feature>
<dbReference type="Gene3D" id="3.30.565.10">
    <property type="entry name" value="Histidine kinase-like ATPase, C-terminal domain"/>
    <property type="match status" value="1"/>
</dbReference>
<organism evidence="4 5">
    <name type="scientific">Dokdonia pacifica</name>
    <dbReference type="NCBI Taxonomy" id="1627892"/>
    <lineage>
        <taxon>Bacteria</taxon>
        <taxon>Pseudomonadati</taxon>
        <taxon>Bacteroidota</taxon>
        <taxon>Flavobacteriia</taxon>
        <taxon>Flavobacteriales</taxon>
        <taxon>Flavobacteriaceae</taxon>
        <taxon>Dokdonia</taxon>
    </lineage>
</organism>
<evidence type="ECO:0000256" key="1">
    <source>
        <dbReference type="SAM" id="MobiDB-lite"/>
    </source>
</evidence>
<dbReference type="GO" id="GO:0000155">
    <property type="term" value="F:phosphorelay sensor kinase activity"/>
    <property type="evidence" value="ECO:0007669"/>
    <property type="project" value="InterPro"/>
</dbReference>
<feature type="transmembrane region" description="Helical" evidence="2">
    <location>
        <begin position="7"/>
        <end position="25"/>
    </location>
</feature>
<feature type="transmembrane region" description="Helical" evidence="2">
    <location>
        <begin position="145"/>
        <end position="168"/>
    </location>
</feature>
<evidence type="ECO:0000256" key="2">
    <source>
        <dbReference type="SAM" id="Phobius"/>
    </source>
</evidence>
<keyword evidence="4" id="KW-0808">Transferase</keyword>
<feature type="region of interest" description="Disordered" evidence="1">
    <location>
        <begin position="90"/>
        <end position="134"/>
    </location>
</feature>
<evidence type="ECO:0000313" key="4">
    <source>
        <dbReference type="EMBL" id="SNR74566.1"/>
    </source>
</evidence>
<dbReference type="GO" id="GO:0016020">
    <property type="term" value="C:membrane"/>
    <property type="evidence" value="ECO:0007669"/>
    <property type="project" value="InterPro"/>
</dbReference>
<keyword evidence="5" id="KW-1185">Reference proteome</keyword>
<dbReference type="PANTHER" id="PTHR34220">
    <property type="entry name" value="SENSOR HISTIDINE KINASE YPDA"/>
    <property type="match status" value="1"/>
</dbReference>
<gene>
    <name evidence="4" type="ORF">SAMN06265376_102361</name>
</gene>
<protein>
    <submittedName>
        <fullName evidence="4">Histidine kinase</fullName>
    </submittedName>
</protein>
<reference evidence="4 5" key="1">
    <citation type="submission" date="2017-06" db="EMBL/GenBank/DDBJ databases">
        <authorList>
            <person name="Kim H.J."/>
            <person name="Triplett B.A."/>
        </authorList>
    </citation>
    <scope>NUCLEOTIDE SEQUENCE [LARGE SCALE GENOMIC DNA]</scope>
    <source>
        <strain evidence="4 5">DSM 25597</strain>
    </source>
</reference>
<keyword evidence="2" id="KW-1133">Transmembrane helix</keyword>
<dbReference type="InterPro" id="IPR010559">
    <property type="entry name" value="Sig_transdc_His_kin_internal"/>
</dbReference>
<dbReference type="InterPro" id="IPR050640">
    <property type="entry name" value="Bact_2-comp_sensor_kinase"/>
</dbReference>
<keyword evidence="2" id="KW-0812">Transmembrane</keyword>
<accession>A0A238YTG2</accession>
<dbReference type="InterPro" id="IPR036890">
    <property type="entry name" value="HATPase_C_sf"/>
</dbReference>
<feature type="transmembrane region" description="Helical" evidence="2">
    <location>
        <begin position="37"/>
        <end position="58"/>
    </location>
</feature>
<dbReference type="Proteomes" id="UP000198379">
    <property type="component" value="Unassembled WGS sequence"/>
</dbReference>
<proteinExistence type="predicted"/>
<dbReference type="EMBL" id="FZNY01000002">
    <property type="protein sequence ID" value="SNR74566.1"/>
    <property type="molecule type" value="Genomic_DNA"/>
</dbReference>